<dbReference type="InterPro" id="IPR029063">
    <property type="entry name" value="SAM-dependent_MTases_sf"/>
</dbReference>
<comment type="subcellular location">
    <subcellularLocation>
        <location evidence="6">Cytoplasm</location>
    </subcellularLocation>
</comment>
<keyword evidence="3 6" id="KW-0489">Methyltransferase</keyword>
<evidence type="ECO:0000256" key="1">
    <source>
        <dbReference type="ARBA" id="ARBA00010396"/>
    </source>
</evidence>
<organism evidence="8 9">
    <name type="scientific">Actinomadura miaoliensis</name>
    <dbReference type="NCBI Taxonomy" id="430685"/>
    <lineage>
        <taxon>Bacteria</taxon>
        <taxon>Bacillati</taxon>
        <taxon>Actinomycetota</taxon>
        <taxon>Actinomycetes</taxon>
        <taxon>Streptosporangiales</taxon>
        <taxon>Thermomonosporaceae</taxon>
        <taxon>Actinomadura</taxon>
    </lineage>
</organism>
<dbReference type="InterPro" id="IPR002903">
    <property type="entry name" value="RsmH"/>
</dbReference>
<dbReference type="NCBIfam" id="TIGR00006">
    <property type="entry name" value="16S rRNA (cytosine(1402)-N(4))-methyltransferase RsmH"/>
    <property type="match status" value="1"/>
</dbReference>
<evidence type="ECO:0000256" key="5">
    <source>
        <dbReference type="ARBA" id="ARBA00022691"/>
    </source>
</evidence>
<feature type="binding site" evidence="6">
    <location>
        <position position="76"/>
    </location>
    <ligand>
        <name>S-adenosyl-L-methionine</name>
        <dbReference type="ChEBI" id="CHEBI:59789"/>
    </ligand>
</feature>
<evidence type="ECO:0000313" key="9">
    <source>
        <dbReference type="Proteomes" id="UP001500683"/>
    </source>
</evidence>
<evidence type="ECO:0000256" key="4">
    <source>
        <dbReference type="ARBA" id="ARBA00022679"/>
    </source>
</evidence>
<dbReference type="EMBL" id="BAAAZG010000051">
    <property type="protein sequence ID" value="GAA4094550.1"/>
    <property type="molecule type" value="Genomic_DNA"/>
</dbReference>
<comment type="function">
    <text evidence="6">Specifically methylates the N4 position of cytidine in position 1402 (C1402) of 16S rRNA.</text>
</comment>
<comment type="similarity">
    <text evidence="1 6">Belongs to the methyltransferase superfamily. RsmH family.</text>
</comment>
<reference evidence="9" key="1">
    <citation type="journal article" date="2019" name="Int. J. Syst. Evol. Microbiol.">
        <title>The Global Catalogue of Microorganisms (GCM) 10K type strain sequencing project: providing services to taxonomists for standard genome sequencing and annotation.</title>
        <authorList>
            <consortium name="The Broad Institute Genomics Platform"/>
            <consortium name="The Broad Institute Genome Sequencing Center for Infectious Disease"/>
            <person name="Wu L."/>
            <person name="Ma J."/>
        </authorList>
    </citation>
    <scope>NUCLEOTIDE SEQUENCE [LARGE SCALE GENOMIC DNA]</scope>
    <source>
        <strain evidence="9">JCM 16702</strain>
    </source>
</reference>
<feature type="binding site" evidence="6">
    <location>
        <begin position="57"/>
        <end position="59"/>
    </location>
    <ligand>
        <name>S-adenosyl-L-methionine</name>
        <dbReference type="ChEBI" id="CHEBI:59789"/>
    </ligand>
</feature>
<dbReference type="Gene3D" id="3.40.50.150">
    <property type="entry name" value="Vaccinia Virus protein VP39"/>
    <property type="match status" value="1"/>
</dbReference>
<dbReference type="RefSeq" id="WP_344955549.1">
    <property type="nucleotide sequence ID" value="NZ_BAAAZG010000051.1"/>
</dbReference>
<evidence type="ECO:0000313" key="8">
    <source>
        <dbReference type="EMBL" id="GAA4094550.1"/>
    </source>
</evidence>
<keyword evidence="6" id="KW-0963">Cytoplasm</keyword>
<dbReference type="HAMAP" id="MF_01007">
    <property type="entry name" value="16SrRNA_methyltr_H"/>
    <property type="match status" value="1"/>
</dbReference>
<accession>A0ABP7WQR8</accession>
<comment type="caution">
    <text evidence="8">The sequence shown here is derived from an EMBL/GenBank/DDBJ whole genome shotgun (WGS) entry which is preliminary data.</text>
</comment>
<dbReference type="Pfam" id="PF01795">
    <property type="entry name" value="Methyltransf_5"/>
    <property type="match status" value="1"/>
</dbReference>
<dbReference type="EC" id="2.1.1.199" evidence="6"/>
<evidence type="ECO:0000256" key="6">
    <source>
        <dbReference type="HAMAP-Rule" id="MF_01007"/>
    </source>
</evidence>
<dbReference type="InterPro" id="IPR023397">
    <property type="entry name" value="SAM-dep_MeTrfase_MraW_recog"/>
</dbReference>
<keyword evidence="9" id="KW-1185">Reference proteome</keyword>
<dbReference type="PANTHER" id="PTHR11265:SF0">
    <property type="entry name" value="12S RRNA N4-METHYLCYTIDINE METHYLTRANSFERASE"/>
    <property type="match status" value="1"/>
</dbReference>
<protein>
    <recommendedName>
        <fullName evidence="6">Ribosomal RNA small subunit methyltransferase H</fullName>
        <ecNumber evidence="6">2.1.1.199</ecNumber>
    </recommendedName>
    <alternativeName>
        <fullName evidence="6">16S rRNA m(4)C1402 methyltransferase</fullName>
    </alternativeName>
    <alternativeName>
        <fullName evidence="6">rRNA (cytosine-N(4)-)-methyltransferase RsmH</fullName>
    </alternativeName>
</protein>
<feature type="binding site" evidence="6">
    <location>
        <position position="125"/>
    </location>
    <ligand>
        <name>S-adenosyl-L-methionine</name>
        <dbReference type="ChEBI" id="CHEBI:59789"/>
    </ligand>
</feature>
<dbReference type="SUPFAM" id="SSF81799">
    <property type="entry name" value="Putative methyltransferase TM0872, insert domain"/>
    <property type="match status" value="1"/>
</dbReference>
<feature type="region of interest" description="Disordered" evidence="7">
    <location>
        <begin position="307"/>
        <end position="351"/>
    </location>
</feature>
<dbReference type="PIRSF" id="PIRSF004486">
    <property type="entry name" value="MraW"/>
    <property type="match status" value="1"/>
</dbReference>
<gene>
    <name evidence="6 8" type="primary">rsmH</name>
    <name evidence="8" type="ORF">GCM10022214_66560</name>
</gene>
<evidence type="ECO:0000256" key="7">
    <source>
        <dbReference type="SAM" id="MobiDB-lite"/>
    </source>
</evidence>
<evidence type="ECO:0000256" key="2">
    <source>
        <dbReference type="ARBA" id="ARBA00022552"/>
    </source>
</evidence>
<dbReference type="Proteomes" id="UP001500683">
    <property type="component" value="Unassembled WGS sequence"/>
</dbReference>
<comment type="catalytic activity">
    <reaction evidence="6">
        <text>cytidine(1402) in 16S rRNA + S-adenosyl-L-methionine = N(4)-methylcytidine(1402) in 16S rRNA + S-adenosyl-L-homocysteine + H(+)</text>
        <dbReference type="Rhea" id="RHEA:42928"/>
        <dbReference type="Rhea" id="RHEA-COMP:10286"/>
        <dbReference type="Rhea" id="RHEA-COMP:10287"/>
        <dbReference type="ChEBI" id="CHEBI:15378"/>
        <dbReference type="ChEBI" id="CHEBI:57856"/>
        <dbReference type="ChEBI" id="CHEBI:59789"/>
        <dbReference type="ChEBI" id="CHEBI:74506"/>
        <dbReference type="ChEBI" id="CHEBI:82748"/>
        <dbReference type="EC" id="2.1.1.199"/>
    </reaction>
</comment>
<keyword evidence="5 6" id="KW-0949">S-adenosyl-L-methionine</keyword>
<proteinExistence type="inferred from homology"/>
<feature type="binding site" evidence="6">
    <location>
        <position position="132"/>
    </location>
    <ligand>
        <name>S-adenosyl-L-methionine</name>
        <dbReference type="ChEBI" id="CHEBI:59789"/>
    </ligand>
</feature>
<dbReference type="SUPFAM" id="SSF53335">
    <property type="entry name" value="S-adenosyl-L-methionine-dependent methyltransferases"/>
    <property type="match status" value="1"/>
</dbReference>
<name>A0ABP7WQR8_9ACTN</name>
<sequence>MDAGDNATMAGHVPVMLDRVLELLGPAVQVTGPAVEGGAGGEPVGAPVYVDATLGLGGHAEAMLRAHPGLHLIGIDRDTTALERSARRLAPFGDRVIALEHAVYDAVPEVLRRLGVPAVDAVLFDLGVSSPQLDEAERGFAYSYDAPLDMRMDRTQSLTAAEVVNGYPPAELARILREYGEERFAQRIAAAIVRERQRAPLESTKHLADLVRSAIPAATRRTGGNPAKRTFQALRIEVNGELDTWRRALPAALDALRVGGRVVVLSYHSLEDRITKRILAEQSADTTPPGLPVPLPEHRPRFRLLTRGAELPSDEETTTNPRAASVRLRAAERVRESPGAGDPPGSRREAR</sequence>
<feature type="binding site" evidence="6">
    <location>
        <position position="104"/>
    </location>
    <ligand>
        <name>S-adenosyl-L-methionine</name>
        <dbReference type="ChEBI" id="CHEBI:59789"/>
    </ligand>
</feature>
<evidence type="ECO:0000256" key="3">
    <source>
        <dbReference type="ARBA" id="ARBA00022603"/>
    </source>
</evidence>
<keyword evidence="2 6" id="KW-0698">rRNA processing</keyword>
<dbReference type="Gene3D" id="1.10.150.170">
    <property type="entry name" value="Putative methyltransferase TM0872, insert domain"/>
    <property type="match status" value="1"/>
</dbReference>
<dbReference type="PANTHER" id="PTHR11265">
    <property type="entry name" value="S-ADENOSYL-METHYLTRANSFERASE MRAW"/>
    <property type="match status" value="1"/>
</dbReference>
<keyword evidence="4 6" id="KW-0808">Transferase</keyword>